<dbReference type="Gene3D" id="3.90.1520.10">
    <property type="entry name" value="H-NOX domain"/>
    <property type="match status" value="1"/>
</dbReference>
<feature type="domain" description="Heme NO-binding" evidence="1">
    <location>
        <begin position="2"/>
        <end position="159"/>
    </location>
</feature>
<dbReference type="PANTHER" id="PTHR45655">
    <property type="entry name" value="GUANYLATE CYCLASE SOLUBLE SUBUNIT BETA-2"/>
    <property type="match status" value="1"/>
</dbReference>
<dbReference type="SUPFAM" id="SSF111126">
    <property type="entry name" value="Ligand-binding domain in the NO signalling and Golgi transport"/>
    <property type="match status" value="1"/>
</dbReference>
<name>A0ABS1SWZ1_9GAMM</name>
<evidence type="ECO:0000313" key="2">
    <source>
        <dbReference type="EMBL" id="MBL4913063.1"/>
    </source>
</evidence>
<dbReference type="EMBL" id="JAESVD010000004">
    <property type="protein sequence ID" value="MBL4913063.1"/>
    <property type="molecule type" value="Genomic_DNA"/>
</dbReference>
<protein>
    <submittedName>
        <fullName evidence="2">Heme NO-binding domain-containing protein</fullName>
    </submittedName>
</protein>
<evidence type="ECO:0000313" key="3">
    <source>
        <dbReference type="Proteomes" id="UP000604898"/>
    </source>
</evidence>
<reference evidence="2 3" key="1">
    <citation type="submission" date="2021-01" db="EMBL/GenBank/DDBJ databases">
        <title>Genome sequence of Shewanella schlegeliana JCM 11561.</title>
        <authorList>
            <person name="Zhang H."/>
            <person name="Li C."/>
        </authorList>
    </citation>
    <scope>NUCLEOTIDE SEQUENCE [LARGE SCALE GENOMIC DNA]</scope>
    <source>
        <strain evidence="2 3">JCM 11561</strain>
    </source>
</reference>
<gene>
    <name evidence="2" type="ORF">JMA39_07915</name>
</gene>
<dbReference type="InterPro" id="IPR038158">
    <property type="entry name" value="H-NOX_domain_sf"/>
</dbReference>
<evidence type="ECO:0000259" key="1">
    <source>
        <dbReference type="Pfam" id="PF07700"/>
    </source>
</evidence>
<accession>A0ABS1SWZ1</accession>
<dbReference type="Proteomes" id="UP000604898">
    <property type="component" value="Unassembled WGS sequence"/>
</dbReference>
<proteinExistence type="predicted"/>
<comment type="caution">
    <text evidence="2">The sequence shown here is derived from an EMBL/GenBank/DDBJ whole genome shotgun (WGS) entry which is preliminary data.</text>
</comment>
<dbReference type="RefSeq" id="WP_202721334.1">
    <property type="nucleotide sequence ID" value="NZ_BPEX01000008.1"/>
</dbReference>
<sequence length="178" mass="19982">MKGIIFAEFLELVENSFGLDVCQKMLDENKNDGVYTSVGTYDHKDLVNLIISLSKLTGVSVEELQRIYGQSVFKTLYNSLPGLDGKADSTFSFIKSVEEYIHIEVKKLYPNANPPSFNFISSSKTQLVMDYQSARCMSHVCLGLIQGCAEHFAENIEIQMDPITADESQVRFTITCLE</sequence>
<organism evidence="2 3">
    <name type="scientific">Shewanella schlegeliana</name>
    <dbReference type="NCBI Taxonomy" id="190308"/>
    <lineage>
        <taxon>Bacteria</taxon>
        <taxon>Pseudomonadati</taxon>
        <taxon>Pseudomonadota</taxon>
        <taxon>Gammaproteobacteria</taxon>
        <taxon>Alteromonadales</taxon>
        <taxon>Shewanellaceae</taxon>
        <taxon>Shewanella</taxon>
    </lineage>
</organism>
<dbReference type="InterPro" id="IPR024096">
    <property type="entry name" value="NO_sig/Golgi_transp_ligand-bd"/>
</dbReference>
<dbReference type="Pfam" id="PF07700">
    <property type="entry name" value="HNOB"/>
    <property type="match status" value="1"/>
</dbReference>
<keyword evidence="3" id="KW-1185">Reference proteome</keyword>
<dbReference type="PANTHER" id="PTHR45655:SF13">
    <property type="entry name" value="SOLUBLE GUANYLATE CYCLASE GCY-32-RELATED"/>
    <property type="match status" value="1"/>
</dbReference>
<dbReference type="InterPro" id="IPR011644">
    <property type="entry name" value="Heme_NO-bd"/>
</dbReference>